<dbReference type="InterPro" id="IPR018639">
    <property type="entry name" value="DUF2062"/>
</dbReference>
<dbReference type="PANTHER" id="PTHR40547:SF1">
    <property type="entry name" value="SLL0298 PROTEIN"/>
    <property type="match status" value="1"/>
</dbReference>
<reference evidence="3 4" key="1">
    <citation type="journal article" date="2011" name="Front. Microbiol.">
        <title>Genomic signatures of strain selection and enhancement in Bacillus atrophaeus var. globigii, a historical biowarfare simulant.</title>
        <authorList>
            <person name="Gibbons H.S."/>
            <person name="Broomall S.M."/>
            <person name="McNew L.A."/>
            <person name="Daligault H."/>
            <person name="Chapman C."/>
            <person name="Bruce D."/>
            <person name="Karavis M."/>
            <person name="Krepps M."/>
            <person name="McGregor P.A."/>
            <person name="Hong C."/>
            <person name="Park K.H."/>
            <person name="Akmal A."/>
            <person name="Feldman A."/>
            <person name="Lin J.S."/>
            <person name="Chang W.E."/>
            <person name="Higgs B.W."/>
            <person name="Demirev P."/>
            <person name="Lindquist J."/>
            <person name="Liem A."/>
            <person name="Fochler E."/>
            <person name="Read T.D."/>
            <person name="Tapia R."/>
            <person name="Johnson S."/>
            <person name="Bishop-Lilly K.A."/>
            <person name="Detter C."/>
            <person name="Han C."/>
            <person name="Sozhamannan S."/>
            <person name="Rosenzweig C.N."/>
            <person name="Skowronski E.W."/>
        </authorList>
    </citation>
    <scope>NUCLEOTIDE SEQUENCE [LARGE SCALE GENOMIC DNA]</scope>
    <source>
        <strain evidence="3 4">Y4G10-17</strain>
    </source>
</reference>
<keyword evidence="1" id="KW-1133">Transmembrane helix</keyword>
<comment type="caution">
    <text evidence="3">The sequence shown here is derived from an EMBL/GenBank/DDBJ whole genome shotgun (WGS) entry which is preliminary data.</text>
</comment>
<dbReference type="RefSeq" id="WP_126798944.1">
    <property type="nucleotide sequence ID" value="NZ_PIPO01000003.1"/>
</dbReference>
<organism evidence="3 4">
    <name type="scientific">Aliidiomarina soli</name>
    <dbReference type="NCBI Taxonomy" id="1928574"/>
    <lineage>
        <taxon>Bacteria</taxon>
        <taxon>Pseudomonadati</taxon>
        <taxon>Pseudomonadota</taxon>
        <taxon>Gammaproteobacteria</taxon>
        <taxon>Alteromonadales</taxon>
        <taxon>Idiomarinaceae</taxon>
        <taxon>Aliidiomarina</taxon>
    </lineage>
</organism>
<evidence type="ECO:0000313" key="4">
    <source>
        <dbReference type="Proteomes" id="UP000287823"/>
    </source>
</evidence>
<dbReference type="Pfam" id="PF09835">
    <property type="entry name" value="DUF2062"/>
    <property type="match status" value="1"/>
</dbReference>
<name>A0A432WHG8_9GAMM</name>
<dbReference type="PANTHER" id="PTHR40547">
    <property type="entry name" value="SLL0298 PROTEIN"/>
    <property type="match status" value="1"/>
</dbReference>
<feature type="domain" description="DUF2062" evidence="2">
    <location>
        <begin position="23"/>
        <end position="164"/>
    </location>
</feature>
<keyword evidence="4" id="KW-1185">Reference proteome</keyword>
<feature type="transmembrane region" description="Helical" evidence="1">
    <location>
        <begin position="132"/>
        <end position="155"/>
    </location>
</feature>
<evidence type="ECO:0000256" key="1">
    <source>
        <dbReference type="SAM" id="Phobius"/>
    </source>
</evidence>
<feature type="transmembrane region" description="Helical" evidence="1">
    <location>
        <begin position="45"/>
        <end position="71"/>
    </location>
</feature>
<sequence length="190" mass="21253">MPKKTIQRFLPDPRKIASSKAVRMFGSVAQRSNLWHLNRRSASRAFAIGLFVAFLPVPAQMIIAAAMAIFFSANIPLSVALVWISNPITMPPLFYASYQIGSLILGRPSEPFLFEPSLAWFAASLGTVVPPFLLGCLLLGGLSSLSAFITIRILWRQAAIKAWRERQRLRASKRQQRQQEGLQPPKHNQQ</sequence>
<evidence type="ECO:0000259" key="2">
    <source>
        <dbReference type="Pfam" id="PF09835"/>
    </source>
</evidence>
<accession>A0A432WHG8</accession>
<keyword evidence="1" id="KW-0812">Transmembrane</keyword>
<protein>
    <submittedName>
        <fullName evidence="3">DUF2062 domain-containing protein</fullName>
    </submittedName>
</protein>
<proteinExistence type="predicted"/>
<evidence type="ECO:0000313" key="3">
    <source>
        <dbReference type="EMBL" id="RUO33224.1"/>
    </source>
</evidence>
<keyword evidence="1" id="KW-0472">Membrane</keyword>
<dbReference type="EMBL" id="PIPO01000003">
    <property type="protein sequence ID" value="RUO33224.1"/>
    <property type="molecule type" value="Genomic_DNA"/>
</dbReference>
<gene>
    <name evidence="3" type="ORF">CWE14_08350</name>
</gene>
<dbReference type="Proteomes" id="UP000287823">
    <property type="component" value="Unassembled WGS sequence"/>
</dbReference>
<dbReference type="AlphaFoldDB" id="A0A432WHG8"/>